<dbReference type="AlphaFoldDB" id="A0A426QM96"/>
<comment type="caution">
    <text evidence="3">The sequence shown here is derived from an EMBL/GenBank/DDBJ whole genome shotgun (WGS) entry which is preliminary data.</text>
</comment>
<dbReference type="OrthoDB" id="5567186at2"/>
<keyword evidence="4" id="KW-1185">Reference proteome</keyword>
<keyword evidence="1" id="KW-1133">Transmembrane helix</keyword>
<feature type="transmembrane region" description="Helical" evidence="1">
    <location>
        <begin position="201"/>
        <end position="219"/>
    </location>
</feature>
<keyword evidence="1" id="KW-0472">Membrane</keyword>
<proteinExistence type="predicted"/>
<protein>
    <submittedName>
        <fullName evidence="3">Uncharacterized protein</fullName>
    </submittedName>
</protein>
<dbReference type="EMBL" id="QZMU01000001">
    <property type="protein sequence ID" value="RRQ22892.1"/>
    <property type="molecule type" value="Genomic_DNA"/>
</dbReference>
<accession>A0A426QM96</accession>
<reference evidence="3 4" key="1">
    <citation type="journal article" date="2010" name="Int. J. Syst. Evol. Microbiol.">
        <title>Thiohalobacter thiocyanaticus gen. nov., sp. nov., a moderately halophilic, sulfur-oxidizing gammaproteobacterium from hypersaline lakes, that utilizes thiocyanate.</title>
        <authorList>
            <person name="Sorokin D.Y."/>
            <person name="Kovaleva O.L."/>
            <person name="Tourova T.P."/>
            <person name="Muyzer G."/>
        </authorList>
    </citation>
    <scope>NUCLEOTIDE SEQUENCE [LARGE SCALE GENOMIC DNA]</scope>
    <source>
        <strain evidence="3 4">Hrh1</strain>
    </source>
</reference>
<dbReference type="RefSeq" id="WP_125182234.1">
    <property type="nucleotide sequence ID" value="NZ_QZMU01000001.1"/>
</dbReference>
<evidence type="ECO:0000313" key="4">
    <source>
        <dbReference type="Proteomes" id="UP000287798"/>
    </source>
</evidence>
<evidence type="ECO:0000313" key="3">
    <source>
        <dbReference type="EMBL" id="RRQ22892.1"/>
    </source>
</evidence>
<evidence type="ECO:0000256" key="2">
    <source>
        <dbReference type="SAM" id="SignalP"/>
    </source>
</evidence>
<keyword evidence="2" id="KW-0732">Signal</keyword>
<keyword evidence="1" id="KW-0812">Transmembrane</keyword>
<feature type="signal peptide" evidence="2">
    <location>
        <begin position="1"/>
        <end position="29"/>
    </location>
</feature>
<name>A0A426QM96_9GAMM</name>
<gene>
    <name evidence="3" type="ORF">D6C00_13780</name>
</gene>
<sequence>MKNRIENNMRNLLMVVMFGGMLVSTASMGATLTFENGEIDARFVSDNLDPYQPNPFDQPADGADALTQATASEWVGINPMGAAAADLYWDGGLDGGSNSLANLLLADTFSLAQFHVAGVYGSQTLTVQGYNNGNLLYQDSLFIDLTPQVFNAGWSGIDQLRFLAGADYSLDPAHADAGGNRYWAIDNLVFDESISEVPLPAAVWLFLSGLVPLLGVGAVHRR</sequence>
<organism evidence="3 4">
    <name type="scientific">Thiohalobacter thiocyanaticus</name>
    <dbReference type="NCBI Taxonomy" id="585455"/>
    <lineage>
        <taxon>Bacteria</taxon>
        <taxon>Pseudomonadati</taxon>
        <taxon>Pseudomonadota</taxon>
        <taxon>Gammaproteobacteria</taxon>
        <taxon>Thiohalobacterales</taxon>
        <taxon>Thiohalobacteraceae</taxon>
        <taxon>Thiohalobacter</taxon>
    </lineage>
</organism>
<feature type="chain" id="PRO_5018971987" evidence="2">
    <location>
        <begin position="30"/>
        <end position="222"/>
    </location>
</feature>
<evidence type="ECO:0000256" key="1">
    <source>
        <dbReference type="SAM" id="Phobius"/>
    </source>
</evidence>
<dbReference type="Proteomes" id="UP000287798">
    <property type="component" value="Unassembled WGS sequence"/>
</dbReference>